<dbReference type="EMBL" id="LUGH01000293">
    <property type="protein sequence ID" value="OBZ86516.1"/>
    <property type="molecule type" value="Genomic_DNA"/>
</dbReference>
<accession>A0A1C7ND75</accession>
<organism evidence="1 2">
    <name type="scientific">Choanephora cucurbitarum</name>
    <dbReference type="NCBI Taxonomy" id="101091"/>
    <lineage>
        <taxon>Eukaryota</taxon>
        <taxon>Fungi</taxon>
        <taxon>Fungi incertae sedis</taxon>
        <taxon>Mucoromycota</taxon>
        <taxon>Mucoromycotina</taxon>
        <taxon>Mucoromycetes</taxon>
        <taxon>Mucorales</taxon>
        <taxon>Mucorineae</taxon>
        <taxon>Choanephoraceae</taxon>
        <taxon>Choanephoroideae</taxon>
        <taxon>Choanephora</taxon>
    </lineage>
</organism>
<dbReference type="AlphaFoldDB" id="A0A1C7ND75"/>
<evidence type="ECO:0000313" key="1">
    <source>
        <dbReference type="EMBL" id="OBZ86516.1"/>
    </source>
</evidence>
<protein>
    <submittedName>
        <fullName evidence="1">Uncharacterized protein</fullName>
    </submittedName>
</protein>
<keyword evidence="2" id="KW-1185">Reference proteome</keyword>
<name>A0A1C7ND75_9FUNG</name>
<sequence length="60" mass="6839">MSVESELNLKLRATVTDKEALYNISCDIEATIGFEDFETQVPYCDIPYMFFKIPLVVISS</sequence>
<gene>
    <name evidence="1" type="ORF">A0J61_05442</name>
</gene>
<comment type="caution">
    <text evidence="1">The sequence shown here is derived from an EMBL/GenBank/DDBJ whole genome shotgun (WGS) entry which is preliminary data.</text>
</comment>
<proteinExistence type="predicted"/>
<evidence type="ECO:0000313" key="2">
    <source>
        <dbReference type="Proteomes" id="UP000093000"/>
    </source>
</evidence>
<reference evidence="1 2" key="1">
    <citation type="submission" date="2016-03" db="EMBL/GenBank/DDBJ databases">
        <title>Choanephora cucurbitarum.</title>
        <authorList>
            <person name="Min B."/>
            <person name="Park H."/>
            <person name="Park J.-H."/>
            <person name="Shin H.-D."/>
            <person name="Choi I.-G."/>
        </authorList>
    </citation>
    <scope>NUCLEOTIDE SEQUENCE [LARGE SCALE GENOMIC DNA]</scope>
    <source>
        <strain evidence="1 2">KUS-F28377</strain>
    </source>
</reference>
<dbReference type="InParanoid" id="A0A1C7ND75"/>
<dbReference type="Proteomes" id="UP000093000">
    <property type="component" value="Unassembled WGS sequence"/>
</dbReference>